<reference evidence="6" key="1">
    <citation type="journal article" date="2019" name="Int. J. Syst. Evol. Microbiol.">
        <title>The Global Catalogue of Microorganisms (GCM) 10K type strain sequencing project: providing services to taxonomists for standard genome sequencing and annotation.</title>
        <authorList>
            <consortium name="The Broad Institute Genomics Platform"/>
            <consortium name="The Broad Institute Genome Sequencing Center for Infectious Disease"/>
            <person name="Wu L."/>
            <person name="Ma J."/>
        </authorList>
    </citation>
    <scope>NUCLEOTIDE SEQUENCE [LARGE SCALE GENOMIC DNA]</scope>
    <source>
        <strain evidence="6">CGMCC 1.12942</strain>
    </source>
</reference>
<evidence type="ECO:0000256" key="2">
    <source>
        <dbReference type="ARBA" id="ARBA00023125"/>
    </source>
</evidence>
<evidence type="ECO:0000256" key="1">
    <source>
        <dbReference type="ARBA" id="ARBA00023015"/>
    </source>
</evidence>
<keyword evidence="2" id="KW-0238">DNA-binding</keyword>
<dbReference type="InterPro" id="IPR000835">
    <property type="entry name" value="HTH_MarR-typ"/>
</dbReference>
<evidence type="ECO:0000259" key="4">
    <source>
        <dbReference type="PROSITE" id="PS50995"/>
    </source>
</evidence>
<gene>
    <name evidence="5" type="ORF">ACFQNG_05130</name>
</gene>
<feature type="domain" description="HTH marR-type" evidence="4">
    <location>
        <begin position="8"/>
        <end position="142"/>
    </location>
</feature>
<organism evidence="5 6">
    <name type="scientific">Laceyella putida</name>
    <dbReference type="NCBI Taxonomy" id="110101"/>
    <lineage>
        <taxon>Bacteria</taxon>
        <taxon>Bacillati</taxon>
        <taxon>Bacillota</taxon>
        <taxon>Bacilli</taxon>
        <taxon>Bacillales</taxon>
        <taxon>Thermoactinomycetaceae</taxon>
        <taxon>Laceyella</taxon>
    </lineage>
</organism>
<accession>A0ABW2RHT8</accession>
<dbReference type="PROSITE" id="PS50995">
    <property type="entry name" value="HTH_MARR_2"/>
    <property type="match status" value="1"/>
</dbReference>
<dbReference type="SMART" id="SM00347">
    <property type="entry name" value="HTH_MARR"/>
    <property type="match status" value="1"/>
</dbReference>
<evidence type="ECO:0000256" key="3">
    <source>
        <dbReference type="ARBA" id="ARBA00023163"/>
    </source>
</evidence>
<comment type="caution">
    <text evidence="5">The sequence shown here is derived from an EMBL/GenBank/DDBJ whole genome shotgun (WGS) entry which is preliminary data.</text>
</comment>
<dbReference type="Pfam" id="PF01047">
    <property type="entry name" value="MarR"/>
    <property type="match status" value="1"/>
</dbReference>
<dbReference type="Gene3D" id="1.10.10.10">
    <property type="entry name" value="Winged helix-like DNA-binding domain superfamily/Winged helix DNA-binding domain"/>
    <property type="match status" value="1"/>
</dbReference>
<name>A0ABW2RHT8_9BACL</name>
<evidence type="ECO:0000313" key="6">
    <source>
        <dbReference type="Proteomes" id="UP001596500"/>
    </source>
</evidence>
<dbReference type="PANTHER" id="PTHR42756:SF1">
    <property type="entry name" value="TRANSCRIPTIONAL REPRESSOR OF EMRAB OPERON"/>
    <property type="match status" value="1"/>
</dbReference>
<dbReference type="InterPro" id="IPR036388">
    <property type="entry name" value="WH-like_DNA-bd_sf"/>
</dbReference>
<dbReference type="SUPFAM" id="SSF46785">
    <property type="entry name" value="Winged helix' DNA-binding domain"/>
    <property type="match status" value="1"/>
</dbReference>
<protein>
    <submittedName>
        <fullName evidence="5">MarR family winged helix-turn-helix transcriptional regulator</fullName>
    </submittedName>
</protein>
<dbReference type="InterPro" id="IPR036390">
    <property type="entry name" value="WH_DNA-bd_sf"/>
</dbReference>
<dbReference type="PRINTS" id="PR00598">
    <property type="entry name" value="HTHMARR"/>
</dbReference>
<keyword evidence="3" id="KW-0804">Transcription</keyword>
<dbReference type="RefSeq" id="WP_379863812.1">
    <property type="nucleotide sequence ID" value="NZ_JBHTBW010000014.1"/>
</dbReference>
<sequence>MGSDLNWYDPQLQRFDQISERFAQYMSKQFDELPYKLTPVKFVLLRTVYVKGKCMVVDLSRQVNLTSGATTLALNKLEQEGMIVRTRDHVDRRIVWVELTDEGKSIVEQTVKRRQQVIRKMLDVLTVEEQEMFIQLMEKISVKISQM</sequence>
<proteinExistence type="predicted"/>
<dbReference type="PANTHER" id="PTHR42756">
    <property type="entry name" value="TRANSCRIPTIONAL REGULATOR, MARR"/>
    <property type="match status" value="1"/>
</dbReference>
<dbReference type="Proteomes" id="UP001596500">
    <property type="component" value="Unassembled WGS sequence"/>
</dbReference>
<evidence type="ECO:0000313" key="5">
    <source>
        <dbReference type="EMBL" id="MFC7440531.1"/>
    </source>
</evidence>
<keyword evidence="6" id="KW-1185">Reference proteome</keyword>
<keyword evidence="1" id="KW-0805">Transcription regulation</keyword>
<dbReference type="EMBL" id="JBHTBW010000014">
    <property type="protein sequence ID" value="MFC7440531.1"/>
    <property type="molecule type" value="Genomic_DNA"/>
</dbReference>